<evidence type="ECO:0000259" key="2">
    <source>
        <dbReference type="Pfam" id="PF25100"/>
    </source>
</evidence>
<dbReference type="EMBL" id="GL379817">
    <property type="protein sequence ID" value="EGT46297.1"/>
    <property type="molecule type" value="Genomic_DNA"/>
</dbReference>
<dbReference type="InParanoid" id="G0MWL7"/>
<dbReference type="GO" id="GO:0045121">
    <property type="term" value="C:membrane raft"/>
    <property type="evidence" value="ECO:0007669"/>
    <property type="project" value="TreeGrafter"/>
</dbReference>
<dbReference type="InterPro" id="IPR056711">
    <property type="entry name" value="DUF7809"/>
</dbReference>
<evidence type="ECO:0000313" key="4">
    <source>
        <dbReference type="Proteomes" id="UP000008068"/>
    </source>
</evidence>
<dbReference type="HOGENOM" id="CLU_458727_0_0_1"/>
<dbReference type="GO" id="GO:0045087">
    <property type="term" value="P:innate immune response"/>
    <property type="evidence" value="ECO:0007669"/>
    <property type="project" value="TreeGrafter"/>
</dbReference>
<evidence type="ECO:0000313" key="3">
    <source>
        <dbReference type="EMBL" id="EGT46297.1"/>
    </source>
</evidence>
<reference evidence="4" key="1">
    <citation type="submission" date="2011-07" db="EMBL/GenBank/DDBJ databases">
        <authorList>
            <consortium name="Caenorhabditis brenneri Sequencing and Analysis Consortium"/>
            <person name="Wilson R.K."/>
        </authorList>
    </citation>
    <scope>NUCLEOTIDE SEQUENCE [LARGE SCALE GENOMIC DNA]</scope>
    <source>
        <strain evidence="4">PB2801</strain>
    </source>
</reference>
<accession>G0MWL7</accession>
<dbReference type="Proteomes" id="UP000008068">
    <property type="component" value="Unassembled WGS sequence"/>
</dbReference>
<sequence>MSKLFITPSILRQLMHAYFPPELLQGMNLENSGLIGDQELYDDGRKILEGILRTENKRLKLYGSAQSIAVDLFLFRAFAASQEYFEMDWKENYGFRTPTYITDPDRRHATVPQFKFKQDIYAQLQATIYEALRGVNPMPYAVCSLFLKLKSKQVSETFELVPYVGFSLAEDVDDEMKPIRAAIARGLPAEFLFRRHQIDSFEKCYERFRKLFKGFSVADYEYELKSTLREYYAMNKPIVEPKRYAEMYYMCKMLIAALHKLINELPAQFKPFDEKTNPPTIPVVRVFSEGEFAVDDDDEDKERKRNKNKWLKVVGTADKFVMRSEFEWALKKRNLPPIEEDAFPNDKYMKTIPYKERWEREYKTKIQFIDDDIMPVRAKARPIPMPHGGYCVLALHGFKEIFHRLVWGRKVFQKLDYEEIRPFLQQLAAIFLKYFNAEIAKKGHENGEKEDKRCHIFIKLSTLAEIESQIDVLCKPMEGRRAKECSTDNQDLVGRDYIQFEADYLNFKRVFPQAQEAIDNALDIEGEIRIAKQEAYEIIEGIQMGTFCRMFPELPDFVKTQEEPIVKPDDEEHSPWNSEEETFFIGGQKTSDGYV</sequence>
<proteinExistence type="predicted"/>
<keyword evidence="4" id="KW-1185">Reference proteome</keyword>
<feature type="region of interest" description="Disordered" evidence="1">
    <location>
        <begin position="566"/>
        <end position="595"/>
    </location>
</feature>
<dbReference type="PANTHER" id="PTHR21447:SF13">
    <property type="entry name" value="RING-TYPE DOMAIN-CONTAINING PROTEIN"/>
    <property type="match status" value="1"/>
</dbReference>
<protein>
    <recommendedName>
        <fullName evidence="2">DUF7809 domain-containing protein</fullName>
    </recommendedName>
</protein>
<dbReference type="PANTHER" id="PTHR21447">
    <property type="entry name" value="RING-TYPE DOMAIN-CONTAINING PROTEIN-RELATED"/>
    <property type="match status" value="1"/>
</dbReference>
<dbReference type="Pfam" id="PF25100">
    <property type="entry name" value="DUF7809"/>
    <property type="match status" value="1"/>
</dbReference>
<organism evidence="4">
    <name type="scientific">Caenorhabditis brenneri</name>
    <name type="common">Nematode worm</name>
    <dbReference type="NCBI Taxonomy" id="135651"/>
    <lineage>
        <taxon>Eukaryota</taxon>
        <taxon>Metazoa</taxon>
        <taxon>Ecdysozoa</taxon>
        <taxon>Nematoda</taxon>
        <taxon>Chromadorea</taxon>
        <taxon>Rhabditida</taxon>
        <taxon>Rhabditina</taxon>
        <taxon>Rhabditomorpha</taxon>
        <taxon>Rhabditoidea</taxon>
        <taxon>Rhabditidae</taxon>
        <taxon>Peloderinae</taxon>
        <taxon>Caenorhabditis</taxon>
    </lineage>
</organism>
<evidence type="ECO:0000256" key="1">
    <source>
        <dbReference type="SAM" id="MobiDB-lite"/>
    </source>
</evidence>
<dbReference type="AlphaFoldDB" id="G0MWL7"/>
<name>G0MWL7_CAEBE</name>
<dbReference type="STRING" id="135651.G0MWL7"/>
<gene>
    <name evidence="3" type="ORF">CAEBREN_15102</name>
</gene>
<feature type="domain" description="DUF7809" evidence="2">
    <location>
        <begin position="115"/>
        <end position="271"/>
    </location>
</feature>